<dbReference type="AlphaFoldDB" id="A0A1X1UGU1"/>
<dbReference type="NCBIfam" id="NF038345">
    <property type="entry name" value="wall_hydro_RipC"/>
    <property type="match status" value="1"/>
</dbReference>
<dbReference type="InterPro" id="IPR051202">
    <property type="entry name" value="Peptidase_C40"/>
</dbReference>
<protein>
    <submittedName>
        <fullName evidence="7">Endopeptidase</fullName>
    </submittedName>
</protein>
<keyword evidence="5" id="KW-0175">Coiled coil</keyword>
<dbReference type="RefSeq" id="WP_085220477.1">
    <property type="nucleotide sequence ID" value="NZ_AP022576.1"/>
</dbReference>
<feature type="domain" description="NlpC/P60" evidence="6">
    <location>
        <begin position="278"/>
        <end position="393"/>
    </location>
</feature>
<sequence>MSFGSVHSISRVITRSVIGTLAGLTVLSGVCAANVVADPADDALAKLSELSRQAEQTTEAMHSAQLDLNEKLAAQQAADKKHADDQAAVDGARARLATFQNAVNKLAAATYMGGRVDGMEAMLTAQSPQGLIDKMAVQRVMATQMSTQMASFRVAGDQAAKAEQASAKSAADAKSAAEQAAAVRASLQSKQSQLQVQIAVVKSQYVSLTPQQRTALADPGQMPAAVPGAPAPDAMIPGAPPAPGALPPGEAPPPGGMPGMPGFPGMPQMIPGGPGGPGGDRANVVQAALTQVGTPYSWGGAAPGGFDCSGLVMWAFQQAGISLPHSSQAQAHGGQPVALSDLQPGDVLTFYSDASHSGIYVGDGMMIHSSTYGVPVRVVPMNSSGPIYDARRY</sequence>
<evidence type="ECO:0000256" key="4">
    <source>
        <dbReference type="ARBA" id="ARBA00022807"/>
    </source>
</evidence>
<dbReference type="PANTHER" id="PTHR47053:SF1">
    <property type="entry name" value="MUREIN DD-ENDOPEPTIDASE MEPH-RELATED"/>
    <property type="match status" value="1"/>
</dbReference>
<keyword evidence="4" id="KW-0788">Thiol protease</keyword>
<dbReference type="OrthoDB" id="5177647at2"/>
<keyword evidence="2" id="KW-0645">Protease</keyword>
<dbReference type="PANTHER" id="PTHR47053">
    <property type="entry name" value="MUREIN DD-ENDOPEPTIDASE MEPH-RELATED"/>
    <property type="match status" value="1"/>
</dbReference>
<comment type="similarity">
    <text evidence="1">Belongs to the peptidase C40 family.</text>
</comment>
<name>A0A1X1UGU1_MYCFL</name>
<proteinExistence type="inferred from homology"/>
<reference evidence="7 8" key="1">
    <citation type="submission" date="2016-01" db="EMBL/GenBank/DDBJ databases">
        <title>The new phylogeny of the genus Mycobacterium.</title>
        <authorList>
            <person name="Tarcisio F."/>
            <person name="Conor M."/>
            <person name="Antonella G."/>
            <person name="Elisabetta G."/>
            <person name="Giulia F.S."/>
            <person name="Sara T."/>
            <person name="Anna F."/>
            <person name="Clotilde B."/>
            <person name="Roberto B."/>
            <person name="Veronica D.S."/>
            <person name="Fabio R."/>
            <person name="Monica P."/>
            <person name="Olivier J."/>
            <person name="Enrico T."/>
            <person name="Nicola S."/>
        </authorList>
    </citation>
    <scope>NUCLEOTIDE SEQUENCE [LARGE SCALE GENOMIC DNA]</scope>
    <source>
        <strain evidence="7 8">DSM 44852</strain>
    </source>
</reference>
<keyword evidence="8" id="KW-1185">Reference proteome</keyword>
<dbReference type="GO" id="GO:0008234">
    <property type="term" value="F:cysteine-type peptidase activity"/>
    <property type="evidence" value="ECO:0007669"/>
    <property type="project" value="UniProtKB-KW"/>
</dbReference>
<keyword evidence="3" id="KW-0378">Hydrolase</keyword>
<dbReference type="SUPFAM" id="SSF54001">
    <property type="entry name" value="Cysteine proteinases"/>
    <property type="match status" value="1"/>
</dbReference>
<dbReference type="EMBL" id="LQOV01000006">
    <property type="protein sequence ID" value="ORV56001.1"/>
    <property type="molecule type" value="Genomic_DNA"/>
</dbReference>
<evidence type="ECO:0000313" key="8">
    <source>
        <dbReference type="Proteomes" id="UP000193010"/>
    </source>
</evidence>
<evidence type="ECO:0000259" key="6">
    <source>
        <dbReference type="PROSITE" id="PS51935"/>
    </source>
</evidence>
<dbReference type="Pfam" id="PF00877">
    <property type="entry name" value="NLPC_P60"/>
    <property type="match status" value="1"/>
</dbReference>
<feature type="coiled-coil region" evidence="5">
    <location>
        <begin position="40"/>
        <end position="67"/>
    </location>
</feature>
<dbReference type="PROSITE" id="PS51935">
    <property type="entry name" value="NLPC_P60"/>
    <property type="match status" value="1"/>
</dbReference>
<gene>
    <name evidence="7" type="ORF">AWC05_12710</name>
</gene>
<dbReference type="Gene3D" id="6.10.250.3150">
    <property type="match status" value="1"/>
</dbReference>
<evidence type="ECO:0000256" key="5">
    <source>
        <dbReference type="SAM" id="Coils"/>
    </source>
</evidence>
<accession>A0A1X1UGU1</accession>
<organism evidence="7 8">
    <name type="scientific">Mycobacterium florentinum</name>
    <dbReference type="NCBI Taxonomy" id="292462"/>
    <lineage>
        <taxon>Bacteria</taxon>
        <taxon>Bacillati</taxon>
        <taxon>Actinomycetota</taxon>
        <taxon>Actinomycetes</taxon>
        <taxon>Mycobacteriales</taxon>
        <taxon>Mycobacteriaceae</taxon>
        <taxon>Mycobacterium</taxon>
        <taxon>Mycobacterium simiae complex</taxon>
    </lineage>
</organism>
<dbReference type="Proteomes" id="UP000193010">
    <property type="component" value="Unassembled WGS sequence"/>
</dbReference>
<dbReference type="InterPro" id="IPR000064">
    <property type="entry name" value="NLP_P60_dom"/>
</dbReference>
<dbReference type="InterPro" id="IPR038765">
    <property type="entry name" value="Papain-like_cys_pep_sf"/>
</dbReference>
<evidence type="ECO:0000313" key="7">
    <source>
        <dbReference type="EMBL" id="ORV56001.1"/>
    </source>
</evidence>
<dbReference type="GO" id="GO:0006508">
    <property type="term" value="P:proteolysis"/>
    <property type="evidence" value="ECO:0007669"/>
    <property type="project" value="UniProtKB-KW"/>
</dbReference>
<dbReference type="Gene3D" id="3.90.1720.10">
    <property type="entry name" value="endopeptidase domain like (from Nostoc punctiforme)"/>
    <property type="match status" value="1"/>
</dbReference>
<evidence type="ECO:0000256" key="2">
    <source>
        <dbReference type="ARBA" id="ARBA00022670"/>
    </source>
</evidence>
<evidence type="ECO:0000256" key="1">
    <source>
        <dbReference type="ARBA" id="ARBA00007074"/>
    </source>
</evidence>
<comment type="caution">
    <text evidence="7">The sequence shown here is derived from an EMBL/GenBank/DDBJ whole genome shotgun (WGS) entry which is preliminary data.</text>
</comment>
<evidence type="ECO:0000256" key="3">
    <source>
        <dbReference type="ARBA" id="ARBA00022801"/>
    </source>
</evidence>
<dbReference type="STRING" id="292462.AWC05_12710"/>